<keyword evidence="4" id="KW-1185">Reference proteome</keyword>
<gene>
    <name evidence="1" type="ORF">L3Y34_014306</name>
    <name evidence="2" type="ORF">L5515_000396</name>
</gene>
<dbReference type="EMBL" id="CP090891">
    <property type="protein sequence ID" value="ULU09836.1"/>
    <property type="molecule type" value="Genomic_DNA"/>
</dbReference>
<reference evidence="1 3" key="2">
    <citation type="submission" date="2022-05" db="EMBL/GenBank/DDBJ databases">
        <title>Chromosome-level reference genomes for two strains of Caenorhabditis briggsae: an improved platform for comparative genomics.</title>
        <authorList>
            <person name="Stevens L."/>
            <person name="Andersen E.C."/>
        </authorList>
    </citation>
    <scope>NUCLEOTIDE SEQUENCE [LARGE SCALE GENOMIC DNA]</scope>
    <source>
        <strain evidence="1">QX1410_ONT</strain>
        <tissue evidence="1">Whole-organism</tissue>
    </source>
</reference>
<dbReference type="EMBL" id="CP092620">
    <property type="protein sequence ID" value="UMM10776.1"/>
    <property type="molecule type" value="Genomic_DNA"/>
</dbReference>
<proteinExistence type="predicted"/>
<accession>A0AAE9E1L5</accession>
<dbReference type="AlphaFoldDB" id="A0AAE9E1L5"/>
<dbReference type="Proteomes" id="UP000827892">
    <property type="component" value="Chromosome I"/>
</dbReference>
<dbReference type="KEGG" id="cbr:CBG_22252"/>
<organism evidence="2 4">
    <name type="scientific">Caenorhabditis briggsae</name>
    <dbReference type="NCBI Taxonomy" id="6238"/>
    <lineage>
        <taxon>Eukaryota</taxon>
        <taxon>Metazoa</taxon>
        <taxon>Ecdysozoa</taxon>
        <taxon>Nematoda</taxon>
        <taxon>Chromadorea</taxon>
        <taxon>Rhabditida</taxon>
        <taxon>Rhabditina</taxon>
        <taxon>Rhabditomorpha</taxon>
        <taxon>Rhabditoidea</taxon>
        <taxon>Rhabditidae</taxon>
        <taxon>Peloderinae</taxon>
        <taxon>Caenorhabditis</taxon>
    </lineage>
</organism>
<evidence type="ECO:0000313" key="4">
    <source>
        <dbReference type="Proteomes" id="UP000829354"/>
    </source>
</evidence>
<sequence length="292" mass="34491">MSYFLHQSEWNDLIERHVFEPVNDVTPEMLSELNEKRHFFVQTDRKYVGLPFDKHQWSRADRPPLPRHRPHYKKVVIQGCPTHAIRCTSIHNKEFKKEVLHLEHASYFHYFLTGAGVYSEPDENEVKKPRISEIKSSRVREIIKETNGSSAQVFQIAQDEGMEVSRKQCQNQVRTVREHSGEASIRDKIVRKRKREVTVEQLNLLKRIFPDDVTVYTDDQNITHYQVKLFTTGKIDNNAQTLQDTAQPDSDTDHFDLVEEEFTYDEPDREIKQEVSDPDDQLLLYPKYEYSL</sequence>
<protein>
    <submittedName>
        <fullName evidence="2">Uncharacterized protein</fullName>
    </submittedName>
</protein>
<evidence type="ECO:0000313" key="3">
    <source>
        <dbReference type="Proteomes" id="UP000827892"/>
    </source>
</evidence>
<evidence type="ECO:0000313" key="1">
    <source>
        <dbReference type="EMBL" id="ULU09836.1"/>
    </source>
</evidence>
<evidence type="ECO:0000313" key="2">
    <source>
        <dbReference type="EMBL" id="UMM10776.1"/>
    </source>
</evidence>
<reference evidence="2 4" key="1">
    <citation type="submission" date="2022-04" db="EMBL/GenBank/DDBJ databases">
        <title>Chromosome-level reference genomes for two strains of Caenorhabditis briggsae: an improved platform for comparative genomics.</title>
        <authorList>
            <person name="Stevens L."/>
            <person name="Andersen E."/>
        </authorList>
    </citation>
    <scope>NUCLEOTIDE SEQUENCE [LARGE SCALE GENOMIC DNA]</scope>
    <source>
        <strain evidence="2">VX34</strain>
        <tissue evidence="2">Whole-organism</tissue>
    </source>
</reference>
<dbReference type="OMA" id="YEIRICA"/>
<dbReference type="Proteomes" id="UP000829354">
    <property type="component" value="Chromosome I"/>
</dbReference>
<name>A0AAE9E1L5_CAEBR</name>